<protein>
    <recommendedName>
        <fullName evidence="4 5">Large ribosomal subunit protein uL29</fullName>
    </recommendedName>
</protein>
<evidence type="ECO:0000256" key="4">
    <source>
        <dbReference type="ARBA" id="ARBA00035204"/>
    </source>
</evidence>
<dbReference type="GO" id="GO:0005840">
    <property type="term" value="C:ribosome"/>
    <property type="evidence" value="ECO:0007669"/>
    <property type="project" value="UniProtKB-KW"/>
</dbReference>
<dbReference type="HAMAP" id="MF_00374">
    <property type="entry name" value="Ribosomal_uL29"/>
    <property type="match status" value="1"/>
</dbReference>
<dbReference type="InterPro" id="IPR001854">
    <property type="entry name" value="Ribosomal_uL29"/>
</dbReference>
<dbReference type="Proteomes" id="UP000176303">
    <property type="component" value="Unassembled WGS sequence"/>
</dbReference>
<sequence>MKEWKEIQNKEIPELVREMAASREKLRDLRFRISQGQHKDVREVREIRVRIARLATLVSKRSAASSTARETQI</sequence>
<evidence type="ECO:0000313" key="7">
    <source>
        <dbReference type="Proteomes" id="UP000176303"/>
    </source>
</evidence>
<keyword evidence="2 5" id="KW-0689">Ribosomal protein</keyword>
<dbReference type="SUPFAM" id="SSF46561">
    <property type="entry name" value="Ribosomal protein L29 (L29p)"/>
    <property type="match status" value="1"/>
</dbReference>
<proteinExistence type="inferred from homology"/>
<reference evidence="6 7" key="1">
    <citation type="journal article" date="2016" name="Nat. Commun.">
        <title>Thousands of microbial genomes shed light on interconnected biogeochemical processes in an aquifer system.</title>
        <authorList>
            <person name="Anantharaman K."/>
            <person name="Brown C.T."/>
            <person name="Hug L.A."/>
            <person name="Sharon I."/>
            <person name="Castelle C.J."/>
            <person name="Probst A.J."/>
            <person name="Thomas B.C."/>
            <person name="Singh A."/>
            <person name="Wilkins M.J."/>
            <person name="Karaoz U."/>
            <person name="Brodie E.L."/>
            <person name="Williams K.H."/>
            <person name="Hubbard S.S."/>
            <person name="Banfield J.F."/>
        </authorList>
    </citation>
    <scope>NUCLEOTIDE SEQUENCE [LARGE SCALE GENOMIC DNA]</scope>
</reference>
<name>A0A1F7U7H3_9BACT</name>
<dbReference type="InterPro" id="IPR036049">
    <property type="entry name" value="Ribosomal_uL29_sf"/>
</dbReference>
<organism evidence="6 7">
    <name type="scientific">Candidatus Uhrbacteria bacterium RIFCSPHIGHO2_02_FULL_57_19</name>
    <dbReference type="NCBI Taxonomy" id="1802391"/>
    <lineage>
        <taxon>Bacteria</taxon>
        <taxon>Candidatus Uhriibacteriota</taxon>
    </lineage>
</organism>
<dbReference type="EMBL" id="MGDZ01000004">
    <property type="protein sequence ID" value="OGL74215.1"/>
    <property type="molecule type" value="Genomic_DNA"/>
</dbReference>
<dbReference type="Gene3D" id="1.10.287.310">
    <property type="match status" value="1"/>
</dbReference>
<dbReference type="NCBIfam" id="TIGR00012">
    <property type="entry name" value="L29"/>
    <property type="match status" value="1"/>
</dbReference>
<evidence type="ECO:0000313" key="6">
    <source>
        <dbReference type="EMBL" id="OGL74215.1"/>
    </source>
</evidence>
<evidence type="ECO:0000256" key="1">
    <source>
        <dbReference type="ARBA" id="ARBA00009254"/>
    </source>
</evidence>
<comment type="caution">
    <text evidence="6">The sequence shown here is derived from an EMBL/GenBank/DDBJ whole genome shotgun (WGS) entry which is preliminary data.</text>
</comment>
<comment type="similarity">
    <text evidence="1 5">Belongs to the universal ribosomal protein uL29 family.</text>
</comment>
<evidence type="ECO:0000256" key="5">
    <source>
        <dbReference type="HAMAP-Rule" id="MF_00374"/>
    </source>
</evidence>
<dbReference type="Pfam" id="PF00831">
    <property type="entry name" value="Ribosomal_L29"/>
    <property type="match status" value="1"/>
</dbReference>
<dbReference type="GO" id="GO:0006412">
    <property type="term" value="P:translation"/>
    <property type="evidence" value="ECO:0007669"/>
    <property type="project" value="UniProtKB-UniRule"/>
</dbReference>
<dbReference type="GO" id="GO:1990904">
    <property type="term" value="C:ribonucleoprotein complex"/>
    <property type="evidence" value="ECO:0007669"/>
    <property type="project" value="UniProtKB-KW"/>
</dbReference>
<dbReference type="GO" id="GO:0003735">
    <property type="term" value="F:structural constituent of ribosome"/>
    <property type="evidence" value="ECO:0007669"/>
    <property type="project" value="InterPro"/>
</dbReference>
<evidence type="ECO:0000256" key="3">
    <source>
        <dbReference type="ARBA" id="ARBA00023274"/>
    </source>
</evidence>
<keyword evidence="3 5" id="KW-0687">Ribonucleoprotein</keyword>
<dbReference type="AlphaFoldDB" id="A0A1F7U7H3"/>
<gene>
    <name evidence="5" type="primary">rpmC</name>
    <name evidence="6" type="ORF">A3D72_03485</name>
</gene>
<dbReference type="STRING" id="1802391.A3D72_03485"/>
<accession>A0A1F7U7H3</accession>
<evidence type="ECO:0000256" key="2">
    <source>
        <dbReference type="ARBA" id="ARBA00022980"/>
    </source>
</evidence>